<organism evidence="1 2">
    <name type="scientific">Variovorax paradoxus</name>
    <dbReference type="NCBI Taxonomy" id="34073"/>
    <lineage>
        <taxon>Bacteria</taxon>
        <taxon>Pseudomonadati</taxon>
        <taxon>Pseudomonadota</taxon>
        <taxon>Betaproteobacteria</taxon>
        <taxon>Burkholderiales</taxon>
        <taxon>Comamonadaceae</taxon>
        <taxon>Variovorax</taxon>
    </lineage>
</organism>
<reference evidence="1" key="1">
    <citation type="submission" date="2023-07" db="EMBL/GenBank/DDBJ databases">
        <title>Sorghum-associated microbial communities from plants grown in Nebraska, USA.</title>
        <authorList>
            <person name="Schachtman D."/>
        </authorList>
    </citation>
    <scope>NUCLEOTIDE SEQUENCE</scope>
    <source>
        <strain evidence="1">DS3315</strain>
    </source>
</reference>
<evidence type="ECO:0000313" key="2">
    <source>
        <dbReference type="Proteomes" id="UP001224845"/>
    </source>
</evidence>
<gene>
    <name evidence="1" type="ORF">J2W39_003321</name>
</gene>
<comment type="caution">
    <text evidence="1">The sequence shown here is derived from an EMBL/GenBank/DDBJ whole genome shotgun (WGS) entry which is preliminary data.</text>
</comment>
<name>A0AAW8EIK8_VARPD</name>
<dbReference type="AlphaFoldDB" id="A0AAW8EIK8"/>
<dbReference type="EMBL" id="JAUSRV010000007">
    <property type="protein sequence ID" value="MDP9972079.1"/>
    <property type="molecule type" value="Genomic_DNA"/>
</dbReference>
<dbReference type="Proteomes" id="UP001224845">
    <property type="component" value="Unassembled WGS sequence"/>
</dbReference>
<evidence type="ECO:0000313" key="1">
    <source>
        <dbReference type="EMBL" id="MDP9972079.1"/>
    </source>
</evidence>
<proteinExistence type="predicted"/>
<sequence>MLADASAPTAMLRSPVAAEFVPTARASVFVAFATTPIDVALIPLVLERAPIATAPVEPDVVACKPMATLFADCAFAS</sequence>
<accession>A0AAW8EIK8</accession>
<protein>
    <submittedName>
        <fullName evidence="1">Uncharacterized protein</fullName>
    </submittedName>
</protein>